<evidence type="ECO:0000313" key="3">
    <source>
        <dbReference type="Proteomes" id="UP000321926"/>
    </source>
</evidence>
<comment type="caution">
    <text evidence="2">The sequence shown here is derived from an EMBL/GenBank/DDBJ whole genome shotgun (WGS) entry which is preliminary data.</text>
</comment>
<dbReference type="Proteomes" id="UP000321926">
    <property type="component" value="Unassembled WGS sequence"/>
</dbReference>
<sequence length="86" mass="9555">MNEMRLTEDHGKSPESVSAPVSRKITVAKGDIYSRMKQFRIFLSLVSLVVCFFITANNEASLLTELTKALAIIACLNLIRILPKTS</sequence>
<organism evidence="2 3">
    <name type="scientific">Pontibacter qinzhouensis</name>
    <dbReference type="NCBI Taxonomy" id="2603253"/>
    <lineage>
        <taxon>Bacteria</taxon>
        <taxon>Pseudomonadati</taxon>
        <taxon>Bacteroidota</taxon>
        <taxon>Cytophagia</taxon>
        <taxon>Cytophagales</taxon>
        <taxon>Hymenobacteraceae</taxon>
        <taxon>Pontibacter</taxon>
    </lineage>
</organism>
<feature type="transmembrane region" description="Helical" evidence="1">
    <location>
        <begin position="39"/>
        <end position="56"/>
    </location>
</feature>
<dbReference type="RefSeq" id="WP_147920753.1">
    <property type="nucleotide sequence ID" value="NZ_VRTY01000014.1"/>
</dbReference>
<dbReference type="EMBL" id="VRTY01000014">
    <property type="protein sequence ID" value="TXK50065.1"/>
    <property type="molecule type" value="Genomic_DNA"/>
</dbReference>
<evidence type="ECO:0000313" key="2">
    <source>
        <dbReference type="EMBL" id="TXK50065.1"/>
    </source>
</evidence>
<keyword evidence="1" id="KW-0472">Membrane</keyword>
<gene>
    <name evidence="2" type="ORF">FVR03_05540</name>
</gene>
<name>A0A5C8KB56_9BACT</name>
<reference evidence="2 3" key="1">
    <citation type="submission" date="2019-08" db="EMBL/GenBank/DDBJ databases">
        <authorList>
            <person name="Shi S."/>
        </authorList>
    </citation>
    <scope>NUCLEOTIDE SEQUENCE [LARGE SCALE GENOMIC DNA]</scope>
    <source>
        <strain evidence="2 3">GY10130</strain>
    </source>
</reference>
<keyword evidence="1" id="KW-1133">Transmembrane helix</keyword>
<keyword evidence="1" id="KW-0812">Transmembrane</keyword>
<proteinExistence type="predicted"/>
<accession>A0A5C8KB56</accession>
<keyword evidence="3" id="KW-1185">Reference proteome</keyword>
<evidence type="ECO:0000256" key="1">
    <source>
        <dbReference type="SAM" id="Phobius"/>
    </source>
</evidence>
<feature type="transmembrane region" description="Helical" evidence="1">
    <location>
        <begin position="62"/>
        <end position="82"/>
    </location>
</feature>
<dbReference type="AlphaFoldDB" id="A0A5C8KB56"/>
<protein>
    <submittedName>
        <fullName evidence="2">Uncharacterized protein</fullName>
    </submittedName>
</protein>